<proteinExistence type="predicted"/>
<sequence length="68" mass="7429">MLENGVKGIGNKLVSPPSDLQQLLLLLDKAENLLLIMEQSPSTAMLTDVQPTMKTLIAKNLLGTHAWM</sequence>
<protein>
    <submittedName>
        <fullName evidence="1">Uncharacterized protein</fullName>
    </submittedName>
</protein>
<dbReference type="AlphaFoldDB" id="A0AAV7GLW3"/>
<keyword evidence="2" id="KW-1185">Reference proteome</keyword>
<dbReference type="EMBL" id="JAGFBR010000012">
    <property type="protein sequence ID" value="KAH0457526.1"/>
    <property type="molecule type" value="Genomic_DNA"/>
</dbReference>
<name>A0AAV7GLW3_DENCH</name>
<evidence type="ECO:0000313" key="2">
    <source>
        <dbReference type="Proteomes" id="UP000775213"/>
    </source>
</evidence>
<reference evidence="1 2" key="1">
    <citation type="journal article" date="2021" name="Hortic Res">
        <title>Chromosome-scale assembly of the Dendrobium chrysotoxum genome enhances the understanding of orchid evolution.</title>
        <authorList>
            <person name="Zhang Y."/>
            <person name="Zhang G.Q."/>
            <person name="Zhang D."/>
            <person name="Liu X.D."/>
            <person name="Xu X.Y."/>
            <person name="Sun W.H."/>
            <person name="Yu X."/>
            <person name="Zhu X."/>
            <person name="Wang Z.W."/>
            <person name="Zhao X."/>
            <person name="Zhong W.Y."/>
            <person name="Chen H."/>
            <person name="Yin W.L."/>
            <person name="Huang T."/>
            <person name="Niu S.C."/>
            <person name="Liu Z.J."/>
        </authorList>
    </citation>
    <scope>NUCLEOTIDE SEQUENCE [LARGE SCALE GENOMIC DNA]</scope>
    <source>
        <strain evidence="1">Lindl</strain>
    </source>
</reference>
<evidence type="ECO:0000313" key="1">
    <source>
        <dbReference type="EMBL" id="KAH0457526.1"/>
    </source>
</evidence>
<dbReference type="Proteomes" id="UP000775213">
    <property type="component" value="Unassembled WGS sequence"/>
</dbReference>
<organism evidence="1 2">
    <name type="scientific">Dendrobium chrysotoxum</name>
    <name type="common">Orchid</name>
    <dbReference type="NCBI Taxonomy" id="161865"/>
    <lineage>
        <taxon>Eukaryota</taxon>
        <taxon>Viridiplantae</taxon>
        <taxon>Streptophyta</taxon>
        <taxon>Embryophyta</taxon>
        <taxon>Tracheophyta</taxon>
        <taxon>Spermatophyta</taxon>
        <taxon>Magnoliopsida</taxon>
        <taxon>Liliopsida</taxon>
        <taxon>Asparagales</taxon>
        <taxon>Orchidaceae</taxon>
        <taxon>Epidendroideae</taxon>
        <taxon>Malaxideae</taxon>
        <taxon>Dendrobiinae</taxon>
        <taxon>Dendrobium</taxon>
    </lineage>
</organism>
<comment type="caution">
    <text evidence="1">The sequence shown here is derived from an EMBL/GenBank/DDBJ whole genome shotgun (WGS) entry which is preliminary data.</text>
</comment>
<accession>A0AAV7GLW3</accession>
<gene>
    <name evidence="1" type="ORF">IEQ34_012841</name>
</gene>